<gene>
    <name evidence="3" type="ORF">CHYS00102_LOCUS8079</name>
</gene>
<dbReference type="InterPro" id="IPR013536">
    <property type="entry name" value="WLM_dom"/>
</dbReference>
<dbReference type="Pfam" id="PF08325">
    <property type="entry name" value="WLM"/>
    <property type="match status" value="1"/>
</dbReference>
<proteinExistence type="predicted"/>
<reference evidence="3" key="1">
    <citation type="submission" date="2021-01" db="EMBL/GenBank/DDBJ databases">
        <authorList>
            <person name="Corre E."/>
            <person name="Pelletier E."/>
            <person name="Niang G."/>
            <person name="Scheremetjew M."/>
            <person name="Finn R."/>
            <person name="Kale V."/>
            <person name="Holt S."/>
            <person name="Cochrane G."/>
            <person name="Meng A."/>
            <person name="Brown T."/>
            <person name="Cohen L."/>
        </authorList>
    </citation>
    <scope>NUCLEOTIDE SEQUENCE</scope>
    <source>
        <strain evidence="3">308</strain>
    </source>
</reference>
<accession>A0A7S1BB43</accession>
<dbReference type="PROSITE" id="PS51397">
    <property type="entry name" value="WLM"/>
    <property type="match status" value="1"/>
</dbReference>
<dbReference type="EMBL" id="HBFR01011210">
    <property type="protein sequence ID" value="CAD8880893.1"/>
    <property type="molecule type" value="Transcribed_RNA"/>
</dbReference>
<feature type="domain" description="WLM" evidence="2">
    <location>
        <begin position="119"/>
        <end position="360"/>
    </location>
</feature>
<organism evidence="3">
    <name type="scientific">Corethron hystrix</name>
    <dbReference type="NCBI Taxonomy" id="216773"/>
    <lineage>
        <taxon>Eukaryota</taxon>
        <taxon>Sar</taxon>
        <taxon>Stramenopiles</taxon>
        <taxon>Ochrophyta</taxon>
        <taxon>Bacillariophyta</taxon>
        <taxon>Coscinodiscophyceae</taxon>
        <taxon>Corethrophycidae</taxon>
        <taxon>Corethrales</taxon>
        <taxon>Corethraceae</taxon>
        <taxon>Corethron</taxon>
    </lineage>
</organism>
<evidence type="ECO:0000259" key="2">
    <source>
        <dbReference type="PROSITE" id="PS51397"/>
    </source>
</evidence>
<feature type="region of interest" description="Disordered" evidence="1">
    <location>
        <begin position="325"/>
        <end position="347"/>
    </location>
</feature>
<sequence length="366" mass="41518">MKTSRIPAILSYRGKKIEFTNITPSTTGKDLYLFAMQAFGLTESQVKLLHRGKRLEDSENSFVFEKEPSKTPRIMVIATSCIDVKKTVDKRSDPTIRGFDQEKVQPSAKQQYWGEGTTQDKDFKFCRFQACTWQSFGNRPADRTPHTFAAMNLLEKLATDPGIVAIMKERDLVVGTLGEMDPIDDRYMQQKQQHGGCLLGYNTNAGARIDIKLRTDDLEGFRPYSELASTLIHELSHNWVGEHNLLFWTNYAQMRAEYMFAHASLQSTLVRGRTTADLAGLNMGGLHVFDLIMQELVQEMGQFGLHPNMIEGPIRQRCQELQKNYQQGKQLGKDTGSVGDDATAMTPRERALAAANRRIREQNKEE</sequence>
<dbReference type="PANTHER" id="PTHR47795:SF1">
    <property type="entry name" value="DNA-DEPENDENT METALLOPROTEASE WSS1 HOMOLOG 2"/>
    <property type="match status" value="1"/>
</dbReference>
<dbReference type="AlphaFoldDB" id="A0A7S1BB43"/>
<name>A0A7S1BB43_9STRA</name>
<evidence type="ECO:0000313" key="3">
    <source>
        <dbReference type="EMBL" id="CAD8880893.1"/>
    </source>
</evidence>
<evidence type="ECO:0000256" key="1">
    <source>
        <dbReference type="SAM" id="MobiDB-lite"/>
    </source>
</evidence>
<protein>
    <recommendedName>
        <fullName evidence="2">WLM domain-containing protein</fullName>
    </recommendedName>
</protein>
<dbReference type="PANTHER" id="PTHR47795">
    <property type="entry name" value="UBIQUITIN AND WLM DOMAIN-CONTAINING METALLOPROTEASE SPCC1442.07C"/>
    <property type="match status" value="1"/>
</dbReference>